<reference evidence="1" key="1">
    <citation type="submission" date="2022-10" db="EMBL/GenBank/DDBJ databases">
        <title>The complete genomes of actinobacterial strains from the NBC collection.</title>
        <authorList>
            <person name="Joergensen T.S."/>
            <person name="Alvarez Arevalo M."/>
            <person name="Sterndorff E.B."/>
            <person name="Faurdal D."/>
            <person name="Vuksanovic O."/>
            <person name="Mourched A.-S."/>
            <person name="Charusanti P."/>
            <person name="Shaw S."/>
            <person name="Blin K."/>
            <person name="Weber T."/>
        </authorList>
    </citation>
    <scope>NUCLEOTIDE SEQUENCE</scope>
    <source>
        <strain evidence="1">NBC_00248</strain>
    </source>
</reference>
<protein>
    <submittedName>
        <fullName evidence="1">Uncharacterized protein</fullName>
    </submittedName>
</protein>
<dbReference type="Proteomes" id="UP001432039">
    <property type="component" value="Chromosome"/>
</dbReference>
<accession>A0ABZ1TE44</accession>
<gene>
    <name evidence="1" type="ORF">OG517_15110</name>
</gene>
<sequence>MPEPTTMSLPCEPCRRCVFHAWQLIDRDELCWRAEWECDTCAFGAPDTCGRDEGRGPAPGDVRAAVVAAEGTVLVDLRGGGVPALRAVRKVLGLRLAQLHAAVRDGYRATPVEAELITRLITGWTAAGTAAPG</sequence>
<evidence type="ECO:0000313" key="2">
    <source>
        <dbReference type="Proteomes" id="UP001432039"/>
    </source>
</evidence>
<evidence type="ECO:0000313" key="1">
    <source>
        <dbReference type="EMBL" id="WUQ12654.1"/>
    </source>
</evidence>
<keyword evidence="2" id="KW-1185">Reference proteome</keyword>
<dbReference type="RefSeq" id="WP_328961860.1">
    <property type="nucleotide sequence ID" value="NZ_CP108090.1"/>
</dbReference>
<dbReference type="EMBL" id="CP108090">
    <property type="protein sequence ID" value="WUQ12654.1"/>
    <property type="molecule type" value="Genomic_DNA"/>
</dbReference>
<organism evidence="1 2">
    <name type="scientific">Streptomyces virginiae</name>
    <name type="common">Streptomyces cinnamonensis</name>
    <dbReference type="NCBI Taxonomy" id="1961"/>
    <lineage>
        <taxon>Bacteria</taxon>
        <taxon>Bacillati</taxon>
        <taxon>Actinomycetota</taxon>
        <taxon>Actinomycetes</taxon>
        <taxon>Kitasatosporales</taxon>
        <taxon>Streptomycetaceae</taxon>
        <taxon>Streptomyces</taxon>
    </lineage>
</organism>
<proteinExistence type="predicted"/>
<name>A0ABZ1TE44_STRVG</name>